<reference evidence="4" key="1">
    <citation type="submission" date="2020-03" db="EMBL/GenBank/DDBJ databases">
        <title>Draft Genome Sequence of Cylindrodendrum hubeiense.</title>
        <authorList>
            <person name="Buettner E."/>
            <person name="Kellner H."/>
        </authorList>
    </citation>
    <scope>NUCLEOTIDE SEQUENCE</scope>
    <source>
        <strain evidence="4">IHI 201604</strain>
    </source>
</reference>
<evidence type="ECO:0000313" key="4">
    <source>
        <dbReference type="EMBL" id="KAF7555948.1"/>
    </source>
</evidence>
<protein>
    <recommendedName>
        <fullName evidence="6">Ankyrin</fullName>
    </recommendedName>
</protein>
<proteinExistence type="predicted"/>
<feature type="repeat" description="ANK" evidence="3">
    <location>
        <begin position="260"/>
        <end position="292"/>
    </location>
</feature>
<dbReference type="PROSITE" id="PS50297">
    <property type="entry name" value="ANK_REP_REGION"/>
    <property type="match status" value="1"/>
</dbReference>
<dbReference type="GO" id="GO:0000976">
    <property type="term" value="F:transcription cis-regulatory region binding"/>
    <property type="evidence" value="ECO:0007669"/>
    <property type="project" value="TreeGrafter"/>
</dbReference>
<dbReference type="PANTHER" id="PTHR24193">
    <property type="entry name" value="ANKYRIN REPEAT PROTEIN"/>
    <property type="match status" value="1"/>
</dbReference>
<dbReference type="PROSITE" id="PS50088">
    <property type="entry name" value="ANK_REPEAT"/>
    <property type="match status" value="1"/>
</dbReference>
<keyword evidence="5" id="KW-1185">Reference proteome</keyword>
<keyword evidence="2 3" id="KW-0040">ANK repeat</keyword>
<evidence type="ECO:0000256" key="1">
    <source>
        <dbReference type="ARBA" id="ARBA00022737"/>
    </source>
</evidence>
<dbReference type="Proteomes" id="UP000722485">
    <property type="component" value="Unassembled WGS sequence"/>
</dbReference>
<sequence>MSPTKSKDAVYWPADRPYPQNDLLQLIDALDIDGLSNFISNTLPQLSTEIQEAYTALPALQSDVSQPAHLLMAAARAQSPQIFKFLWDALYAPHNVGEAEALSNSHTPVKIPWACLIHAAQRGSIPLARVFVICEPAALARVQPPVAHGRRSGSQILSAMRAGNLEYIDFMRAHGVDLNHEWPRIRVLRVAVGLEQSDDELEAKLRFLVDRGVRIKGAGALRQLARYGIVEAAKVLLDNGADVEDLGEEELEGETYDGKPVESAMMGAVREGNVEMVKLLLERGADANQKNHQGETPLSVAETKGMDLILAALRHNK</sequence>
<dbReference type="AlphaFoldDB" id="A0A9P5LLR8"/>
<dbReference type="SUPFAM" id="SSF48403">
    <property type="entry name" value="Ankyrin repeat"/>
    <property type="match status" value="1"/>
</dbReference>
<dbReference type="InterPro" id="IPR050663">
    <property type="entry name" value="Ankyrin-SOCS_Box"/>
</dbReference>
<dbReference type="SMART" id="SM00248">
    <property type="entry name" value="ANK"/>
    <property type="match status" value="3"/>
</dbReference>
<name>A0A9P5LLR8_9HYPO</name>
<dbReference type="Gene3D" id="1.25.40.20">
    <property type="entry name" value="Ankyrin repeat-containing domain"/>
    <property type="match status" value="1"/>
</dbReference>
<dbReference type="GO" id="GO:0005634">
    <property type="term" value="C:nucleus"/>
    <property type="evidence" value="ECO:0007669"/>
    <property type="project" value="TreeGrafter"/>
</dbReference>
<dbReference type="Pfam" id="PF00023">
    <property type="entry name" value="Ank"/>
    <property type="match status" value="1"/>
</dbReference>
<gene>
    <name evidence="4" type="ORF">G7Z17_g1786</name>
</gene>
<accession>A0A9P5LLR8</accession>
<dbReference type="InterPro" id="IPR002110">
    <property type="entry name" value="Ankyrin_rpt"/>
</dbReference>
<dbReference type="OrthoDB" id="4444288at2759"/>
<evidence type="ECO:0000256" key="3">
    <source>
        <dbReference type="PROSITE-ProRule" id="PRU00023"/>
    </source>
</evidence>
<keyword evidence="1" id="KW-0677">Repeat</keyword>
<evidence type="ECO:0000256" key="2">
    <source>
        <dbReference type="ARBA" id="ARBA00023043"/>
    </source>
</evidence>
<comment type="caution">
    <text evidence="4">The sequence shown here is derived from an EMBL/GenBank/DDBJ whole genome shotgun (WGS) entry which is preliminary data.</text>
</comment>
<dbReference type="PANTHER" id="PTHR24193:SF121">
    <property type="entry name" value="ADA2A-CONTAINING COMPLEX COMPONENT 3, ISOFORM D"/>
    <property type="match status" value="1"/>
</dbReference>
<evidence type="ECO:0000313" key="5">
    <source>
        <dbReference type="Proteomes" id="UP000722485"/>
    </source>
</evidence>
<dbReference type="GO" id="GO:0045944">
    <property type="term" value="P:positive regulation of transcription by RNA polymerase II"/>
    <property type="evidence" value="ECO:0007669"/>
    <property type="project" value="TreeGrafter"/>
</dbReference>
<dbReference type="InterPro" id="IPR036770">
    <property type="entry name" value="Ankyrin_rpt-contain_sf"/>
</dbReference>
<evidence type="ECO:0008006" key="6">
    <source>
        <dbReference type="Google" id="ProtNLM"/>
    </source>
</evidence>
<organism evidence="4 5">
    <name type="scientific">Cylindrodendrum hubeiense</name>
    <dbReference type="NCBI Taxonomy" id="595255"/>
    <lineage>
        <taxon>Eukaryota</taxon>
        <taxon>Fungi</taxon>
        <taxon>Dikarya</taxon>
        <taxon>Ascomycota</taxon>
        <taxon>Pezizomycotina</taxon>
        <taxon>Sordariomycetes</taxon>
        <taxon>Hypocreomycetidae</taxon>
        <taxon>Hypocreales</taxon>
        <taxon>Nectriaceae</taxon>
        <taxon>Cylindrodendrum</taxon>
    </lineage>
</organism>
<dbReference type="EMBL" id="JAANBB010000016">
    <property type="protein sequence ID" value="KAF7555948.1"/>
    <property type="molecule type" value="Genomic_DNA"/>
</dbReference>